<accession>M4Z199</accession>
<gene>
    <name evidence="2" type="ORF">S58_04620</name>
</gene>
<evidence type="ECO:0000313" key="3">
    <source>
        <dbReference type="Proteomes" id="UP000011841"/>
    </source>
</evidence>
<sequence length="57" mass="6592">MADNVNPNQKQPGEKQEGQYHYNPGNQSGKTVDVVKPEDEQVNNKDRIENRERPQSR</sequence>
<organism evidence="2 3">
    <name type="scientific">Bradyrhizobium oligotrophicum S58</name>
    <dbReference type="NCBI Taxonomy" id="1245469"/>
    <lineage>
        <taxon>Bacteria</taxon>
        <taxon>Pseudomonadati</taxon>
        <taxon>Pseudomonadota</taxon>
        <taxon>Alphaproteobacteria</taxon>
        <taxon>Hyphomicrobiales</taxon>
        <taxon>Nitrobacteraceae</taxon>
        <taxon>Bradyrhizobium</taxon>
    </lineage>
</organism>
<dbReference type="PATRIC" id="fig|1245469.3.peg.469"/>
<dbReference type="AlphaFoldDB" id="M4Z199"/>
<feature type="compositionally biased region" description="Polar residues" evidence="1">
    <location>
        <begin position="1"/>
        <end position="11"/>
    </location>
</feature>
<dbReference type="GeneID" id="301821143"/>
<dbReference type="RefSeq" id="WP_015663615.1">
    <property type="nucleotide sequence ID" value="NC_020453.1"/>
</dbReference>
<protein>
    <submittedName>
        <fullName evidence="2">Uncharacterized protein</fullName>
    </submittedName>
</protein>
<keyword evidence="3" id="KW-1185">Reference proteome</keyword>
<name>M4Z199_9BRAD</name>
<feature type="region of interest" description="Disordered" evidence="1">
    <location>
        <begin position="1"/>
        <end position="57"/>
    </location>
</feature>
<evidence type="ECO:0000256" key="1">
    <source>
        <dbReference type="SAM" id="MobiDB-lite"/>
    </source>
</evidence>
<proteinExistence type="predicted"/>
<evidence type="ECO:0000313" key="2">
    <source>
        <dbReference type="EMBL" id="BAM86477.1"/>
    </source>
</evidence>
<feature type="compositionally biased region" description="Basic and acidic residues" evidence="1">
    <location>
        <begin position="33"/>
        <end position="57"/>
    </location>
</feature>
<dbReference type="KEGG" id="aol:S58_04620"/>
<dbReference type="Proteomes" id="UP000011841">
    <property type="component" value="Chromosome"/>
</dbReference>
<dbReference type="HOGENOM" id="CLU_197337_0_0_5"/>
<dbReference type="EMBL" id="AP012603">
    <property type="protein sequence ID" value="BAM86477.1"/>
    <property type="molecule type" value="Genomic_DNA"/>
</dbReference>
<reference evidence="2 3" key="1">
    <citation type="journal article" date="2013" name="Appl. Environ. Microbiol.">
        <title>Genome analysis suggests that the soil oligotrophic bacterium Agromonas oligotrophica (Bradyrhizobium oligotrophicum) is a nitrogen-fixing symbiont of Aeschynomene indica.</title>
        <authorList>
            <person name="Okubo T."/>
            <person name="Fukushima S."/>
            <person name="Itakura M."/>
            <person name="Oshima K."/>
            <person name="Longtonglang A."/>
            <person name="Teaumroong N."/>
            <person name="Mitsui H."/>
            <person name="Hattori M."/>
            <person name="Hattori R."/>
            <person name="Hattori T."/>
            <person name="Minamisawa K."/>
        </authorList>
    </citation>
    <scope>NUCLEOTIDE SEQUENCE [LARGE SCALE GENOMIC DNA]</scope>
    <source>
        <strain evidence="2 3">S58</strain>
    </source>
</reference>